<gene>
    <name evidence="18" type="primary">aroB</name>
    <name evidence="21" type="ORF">WA45_06435</name>
</gene>
<keyword evidence="16 18" id="KW-0456">Lyase</keyword>
<proteinExistence type="inferred from homology"/>
<comment type="catalytic activity">
    <reaction evidence="1 18">
        <text>7-phospho-2-dehydro-3-deoxy-D-arabino-heptonate = 3-dehydroquinate + phosphate</text>
        <dbReference type="Rhea" id="RHEA:21968"/>
        <dbReference type="ChEBI" id="CHEBI:32364"/>
        <dbReference type="ChEBI" id="CHEBI:43474"/>
        <dbReference type="ChEBI" id="CHEBI:58394"/>
        <dbReference type="EC" id="4.2.3.4"/>
    </reaction>
</comment>
<feature type="binding site" evidence="18">
    <location>
        <position position="151"/>
    </location>
    <ligand>
        <name>NAD(+)</name>
        <dbReference type="ChEBI" id="CHEBI:57540"/>
    </ligand>
</feature>
<name>A0A076ZA87_STRAG</name>
<feature type="binding site" evidence="18">
    <location>
        <begin position="169"/>
        <end position="172"/>
    </location>
    <ligand>
        <name>NAD(+)</name>
        <dbReference type="ChEBI" id="CHEBI:57540"/>
    </ligand>
</feature>
<feature type="binding site" evidence="18">
    <location>
        <position position="142"/>
    </location>
    <ligand>
        <name>NAD(+)</name>
        <dbReference type="ChEBI" id="CHEBI:57540"/>
    </ligand>
</feature>
<evidence type="ECO:0000256" key="18">
    <source>
        <dbReference type="HAMAP-Rule" id="MF_00110"/>
    </source>
</evidence>
<dbReference type="Pfam" id="PF24621">
    <property type="entry name" value="DHQS_C"/>
    <property type="match status" value="1"/>
</dbReference>
<dbReference type="InterPro" id="IPR056179">
    <property type="entry name" value="DHQS_C"/>
</dbReference>
<feature type="binding site" evidence="18">
    <location>
        <position position="246"/>
    </location>
    <ligand>
        <name>Zn(2+)</name>
        <dbReference type="ChEBI" id="CHEBI:29105"/>
    </ligand>
</feature>
<keyword evidence="11 18" id="KW-0479">Metal-binding</keyword>
<evidence type="ECO:0000256" key="10">
    <source>
        <dbReference type="ARBA" id="ARBA00022605"/>
    </source>
</evidence>
<sequence>MQVEVDLPNHPYHIKIEEGCFSEAGDWVSHLWQKQMITIITDSNVEILYGESLVNQLKKQGFTVHVFSFAAGEASKTLEVANRIYAFLAKHHMTRSDGIIALGGGVVGDLAAFVASTYMRGIHFLQIPTSLTAQVDSSIGGKTGVNTSFAKNMVGTFAQPDGVLIDPVTLKTLGNRELVEGMGEVIKYGLIDDIKLWHILEEMDGTIDSILDNALAIIYHSCQVKRKHVLADQYDKGLRMHLNFGHTIGHAIEVHAGYGEIMHGEAVAIGMIQLSRVAERKNLMPRGISQDIYNMCLKFGLPVHYAEWDKDVLFDILSHDKKASGQFIKIVILPQLGSATVHQIPLEEMRDYLEK</sequence>
<feature type="binding site" evidence="18">
    <location>
        <begin position="105"/>
        <end position="109"/>
    </location>
    <ligand>
        <name>NAD(+)</name>
        <dbReference type="ChEBI" id="CHEBI:57540"/>
    </ligand>
</feature>
<dbReference type="InterPro" id="IPR050071">
    <property type="entry name" value="Dehydroquinate_synthase"/>
</dbReference>
<dbReference type="GO" id="GO:0046872">
    <property type="term" value="F:metal ion binding"/>
    <property type="evidence" value="ECO:0007669"/>
    <property type="project" value="UniProtKB-KW"/>
</dbReference>
<feature type="domain" description="3-dehydroquinate synthase C-terminal" evidence="20">
    <location>
        <begin position="181"/>
        <end position="323"/>
    </location>
</feature>
<dbReference type="SMR" id="A0A076ZA87"/>
<reference evidence="21 22" key="1">
    <citation type="journal article" date="2015" name="PLoS ONE">
        <title>Genomic analysis reveals the molecular basis for capsule loss in the group B streptococcus population.</title>
        <authorList>
            <consortium name="DEVANI Consortium"/>
            <person name="Rosini R."/>
            <person name="Campisi E."/>
            <person name="De Chiara M."/>
            <person name="Tettelin H."/>
            <person name="Rinaudo D."/>
            <person name="Toniolo C."/>
            <person name="Metruccio M."/>
            <person name="Guidotti S."/>
            <person name="Sorensen U.B."/>
            <person name="Kilian M."/>
            <person name="Ramirez M."/>
            <person name="Janulczyk R."/>
            <person name="Donati C."/>
            <person name="Grandi G."/>
            <person name="Margarit I."/>
        </authorList>
    </citation>
    <scope>NUCLEOTIDE SEQUENCE [LARGE SCALE GENOMIC DNA]</scope>
    <source>
        <strain evidence="21 22">ES-PW-063</strain>
    </source>
</reference>
<evidence type="ECO:0000256" key="5">
    <source>
        <dbReference type="ARBA" id="ARBA00004661"/>
    </source>
</evidence>
<comment type="subcellular location">
    <subcellularLocation>
        <location evidence="4 18">Cytoplasm</location>
    </subcellularLocation>
</comment>
<evidence type="ECO:0000259" key="20">
    <source>
        <dbReference type="Pfam" id="PF24621"/>
    </source>
</evidence>
<dbReference type="EMBL" id="LCVB01000030">
    <property type="protein sequence ID" value="KLJ28784.1"/>
    <property type="molecule type" value="Genomic_DNA"/>
</dbReference>
<dbReference type="GO" id="GO:0005737">
    <property type="term" value="C:cytoplasm"/>
    <property type="evidence" value="ECO:0007669"/>
    <property type="project" value="UniProtKB-SubCell"/>
</dbReference>
<dbReference type="Gene3D" id="1.20.1090.10">
    <property type="entry name" value="Dehydroquinate synthase-like - alpha domain"/>
    <property type="match status" value="1"/>
</dbReference>
<comment type="caution">
    <text evidence="18">Lacks conserved residue(s) required for the propagation of feature annotation.</text>
</comment>
<dbReference type="CDD" id="cd08195">
    <property type="entry name" value="DHQS"/>
    <property type="match status" value="1"/>
</dbReference>
<dbReference type="GO" id="GO:0003856">
    <property type="term" value="F:3-dehydroquinate synthase activity"/>
    <property type="evidence" value="ECO:0007669"/>
    <property type="project" value="UniProtKB-UniRule"/>
</dbReference>
<keyword evidence="15 18" id="KW-0057">Aromatic amino acid biosynthesis</keyword>
<evidence type="ECO:0000256" key="16">
    <source>
        <dbReference type="ARBA" id="ARBA00023239"/>
    </source>
</evidence>
<keyword evidence="10 18" id="KW-0028">Amino-acid biosynthesis</keyword>
<evidence type="ECO:0000256" key="17">
    <source>
        <dbReference type="ARBA" id="ARBA00023285"/>
    </source>
</evidence>
<dbReference type="Pfam" id="PF01761">
    <property type="entry name" value="DHQ_synthase"/>
    <property type="match status" value="1"/>
</dbReference>
<dbReference type="PANTHER" id="PTHR43622">
    <property type="entry name" value="3-DEHYDROQUINATE SYNTHASE"/>
    <property type="match status" value="1"/>
</dbReference>
<dbReference type="InterPro" id="IPR030960">
    <property type="entry name" value="DHQS/DOIS_N"/>
</dbReference>
<comment type="similarity">
    <text evidence="6 18">Belongs to the sugar phosphate cyclases superfamily. Dehydroquinate synthase family.</text>
</comment>
<dbReference type="InterPro" id="IPR016037">
    <property type="entry name" value="DHQ_synth_AroB"/>
</dbReference>
<comment type="cofactor">
    <cofactor evidence="18">
        <name>Co(2+)</name>
        <dbReference type="ChEBI" id="CHEBI:48828"/>
    </cofactor>
    <cofactor evidence="18">
        <name>Zn(2+)</name>
        <dbReference type="ChEBI" id="CHEBI:29105"/>
    </cofactor>
    <text evidence="18">Binds 1 divalent metal cation per subunit. Can use either Co(2+) or Zn(2+).</text>
</comment>
<evidence type="ECO:0000313" key="22">
    <source>
        <dbReference type="Proteomes" id="UP000035174"/>
    </source>
</evidence>
<dbReference type="PIRSF" id="PIRSF001455">
    <property type="entry name" value="DHQ_synth"/>
    <property type="match status" value="1"/>
</dbReference>
<evidence type="ECO:0000256" key="14">
    <source>
        <dbReference type="ARBA" id="ARBA00023027"/>
    </source>
</evidence>
<evidence type="ECO:0000256" key="7">
    <source>
        <dbReference type="ARBA" id="ARBA00013031"/>
    </source>
</evidence>
<keyword evidence="17 18" id="KW-0170">Cobalt</keyword>
<keyword evidence="14 18" id="KW-0520">NAD</keyword>
<evidence type="ECO:0000256" key="15">
    <source>
        <dbReference type="ARBA" id="ARBA00023141"/>
    </source>
</evidence>
<feature type="binding site" evidence="18">
    <location>
        <position position="184"/>
    </location>
    <ligand>
        <name>Zn(2+)</name>
        <dbReference type="ChEBI" id="CHEBI:29105"/>
    </ligand>
</feature>
<evidence type="ECO:0000256" key="1">
    <source>
        <dbReference type="ARBA" id="ARBA00001393"/>
    </source>
</evidence>
<feature type="binding site" evidence="18">
    <location>
        <position position="263"/>
    </location>
    <ligand>
        <name>Zn(2+)</name>
        <dbReference type="ChEBI" id="CHEBI:29105"/>
    </ligand>
</feature>
<keyword evidence="12 18" id="KW-0547">Nucleotide-binding</keyword>
<dbReference type="GO" id="GO:0009423">
    <property type="term" value="P:chorismate biosynthetic process"/>
    <property type="evidence" value="ECO:0007669"/>
    <property type="project" value="UniProtKB-UniRule"/>
</dbReference>
<evidence type="ECO:0000313" key="21">
    <source>
        <dbReference type="EMBL" id="KLJ28784.1"/>
    </source>
</evidence>
<dbReference type="FunFam" id="3.40.50.1970:FF:000007">
    <property type="entry name" value="Pentafunctional AROM polypeptide"/>
    <property type="match status" value="1"/>
</dbReference>
<dbReference type="GO" id="GO:0008652">
    <property type="term" value="P:amino acid biosynthetic process"/>
    <property type="evidence" value="ECO:0007669"/>
    <property type="project" value="UniProtKB-KW"/>
</dbReference>
<dbReference type="RefSeq" id="WP_001195725.1">
    <property type="nucleotide sequence ID" value="NZ_AP018935.1"/>
</dbReference>
<keyword evidence="9 18" id="KW-0963">Cytoplasm</keyword>
<dbReference type="HAMAP" id="MF_00110">
    <property type="entry name" value="DHQ_synthase"/>
    <property type="match status" value="1"/>
</dbReference>
<feature type="binding site" evidence="18">
    <location>
        <begin position="129"/>
        <end position="130"/>
    </location>
    <ligand>
        <name>NAD(+)</name>
        <dbReference type="ChEBI" id="CHEBI:57540"/>
    </ligand>
</feature>
<evidence type="ECO:0000256" key="13">
    <source>
        <dbReference type="ARBA" id="ARBA00022833"/>
    </source>
</evidence>
<evidence type="ECO:0000256" key="12">
    <source>
        <dbReference type="ARBA" id="ARBA00022741"/>
    </source>
</evidence>
<dbReference type="Proteomes" id="UP000035174">
    <property type="component" value="Unassembled WGS sequence"/>
</dbReference>
<feature type="domain" description="3-dehydroquinate synthase N-terminal" evidence="19">
    <location>
        <begin position="68"/>
        <end position="179"/>
    </location>
</feature>
<evidence type="ECO:0000259" key="19">
    <source>
        <dbReference type="Pfam" id="PF01761"/>
    </source>
</evidence>
<evidence type="ECO:0000256" key="8">
    <source>
        <dbReference type="ARBA" id="ARBA00017684"/>
    </source>
</evidence>
<comment type="cofactor">
    <cofactor evidence="2 18">
        <name>NAD(+)</name>
        <dbReference type="ChEBI" id="CHEBI:57540"/>
    </cofactor>
</comment>
<evidence type="ECO:0000256" key="4">
    <source>
        <dbReference type="ARBA" id="ARBA00004496"/>
    </source>
</evidence>
<evidence type="ECO:0000256" key="11">
    <source>
        <dbReference type="ARBA" id="ARBA00022723"/>
    </source>
</evidence>
<evidence type="ECO:0000256" key="2">
    <source>
        <dbReference type="ARBA" id="ARBA00001911"/>
    </source>
</evidence>
<comment type="pathway">
    <text evidence="5 18">Metabolic intermediate biosynthesis; chorismate biosynthesis; chorismate from D-erythrose 4-phosphate and phosphoenolpyruvate: step 2/7.</text>
</comment>
<accession>A0A076ZA87</accession>
<dbReference type="AlphaFoldDB" id="A0A076ZA87"/>
<dbReference type="GO" id="GO:0009073">
    <property type="term" value="P:aromatic amino acid family biosynthetic process"/>
    <property type="evidence" value="ECO:0007669"/>
    <property type="project" value="UniProtKB-KW"/>
</dbReference>
<dbReference type="PANTHER" id="PTHR43622:SF7">
    <property type="entry name" value="3-DEHYDROQUINATE SYNTHASE, CHLOROPLASTIC"/>
    <property type="match status" value="1"/>
</dbReference>
<dbReference type="Gene3D" id="3.40.50.1970">
    <property type="match status" value="1"/>
</dbReference>
<comment type="caution">
    <text evidence="21">The sequence shown here is derived from an EMBL/GenBank/DDBJ whole genome shotgun (WGS) entry which is preliminary data.</text>
</comment>
<evidence type="ECO:0000256" key="6">
    <source>
        <dbReference type="ARBA" id="ARBA00005412"/>
    </source>
</evidence>
<dbReference type="EC" id="4.2.3.4" evidence="7 18"/>
<keyword evidence="13 18" id="KW-0862">Zinc</keyword>
<evidence type="ECO:0000256" key="3">
    <source>
        <dbReference type="ARBA" id="ARBA00001947"/>
    </source>
</evidence>
<comment type="cofactor">
    <cofactor evidence="3">
        <name>Zn(2+)</name>
        <dbReference type="ChEBI" id="CHEBI:29105"/>
    </cofactor>
</comment>
<dbReference type="SUPFAM" id="SSF56796">
    <property type="entry name" value="Dehydroquinate synthase-like"/>
    <property type="match status" value="1"/>
</dbReference>
<dbReference type="InterPro" id="IPR030963">
    <property type="entry name" value="DHQ_synth_fam"/>
</dbReference>
<protein>
    <recommendedName>
        <fullName evidence="8 18">3-dehydroquinate synthase</fullName>
        <shortName evidence="18">DHQS</shortName>
        <ecNumber evidence="7 18">4.2.3.4</ecNumber>
    </recommendedName>
</protein>
<comment type="function">
    <text evidence="18">Catalyzes the conversion of 3-deoxy-D-arabino-heptulosonate 7-phosphate (DAHP) to dehydroquinate (DHQ).</text>
</comment>
<dbReference type="NCBIfam" id="TIGR01357">
    <property type="entry name" value="aroB"/>
    <property type="match status" value="1"/>
</dbReference>
<organism evidence="21 22">
    <name type="scientific">Streptococcus agalactiae</name>
    <dbReference type="NCBI Taxonomy" id="1311"/>
    <lineage>
        <taxon>Bacteria</taxon>
        <taxon>Bacillati</taxon>
        <taxon>Bacillota</taxon>
        <taxon>Bacilli</taxon>
        <taxon>Lactobacillales</taxon>
        <taxon>Streptococcaceae</taxon>
        <taxon>Streptococcus</taxon>
    </lineage>
</organism>
<dbReference type="GO" id="GO:0000166">
    <property type="term" value="F:nucleotide binding"/>
    <property type="evidence" value="ECO:0007669"/>
    <property type="project" value="UniProtKB-KW"/>
</dbReference>
<evidence type="ECO:0000256" key="9">
    <source>
        <dbReference type="ARBA" id="ARBA00022490"/>
    </source>
</evidence>